<dbReference type="SUPFAM" id="SSF57903">
    <property type="entry name" value="FYVE/PHD zinc finger"/>
    <property type="match status" value="1"/>
</dbReference>
<feature type="compositionally biased region" description="Low complexity" evidence="15">
    <location>
        <begin position="1039"/>
        <end position="1093"/>
    </location>
</feature>
<dbReference type="FunFam" id="6.10.140.2220:FF:000002">
    <property type="entry name" value="Protein kinase C-binding protein 1 isoform C"/>
    <property type="match status" value="1"/>
</dbReference>
<feature type="domain" description="PHD-type" evidence="17">
    <location>
        <begin position="224"/>
        <end position="269"/>
    </location>
</feature>
<feature type="compositionally biased region" description="Polar residues" evidence="15">
    <location>
        <begin position="2369"/>
        <end position="2382"/>
    </location>
</feature>
<evidence type="ECO:0000256" key="8">
    <source>
        <dbReference type="ARBA" id="ARBA00023015"/>
    </source>
</evidence>
<keyword evidence="11" id="KW-0804">Transcription</keyword>
<feature type="compositionally biased region" description="Acidic residues" evidence="15">
    <location>
        <begin position="868"/>
        <end position="880"/>
    </location>
</feature>
<dbReference type="PANTHER" id="PTHR46453:SF5">
    <property type="entry name" value="PROTEIN KINASE C-BINDING PROTEIN 1 ISOFORM X1"/>
    <property type="match status" value="1"/>
</dbReference>
<dbReference type="GO" id="GO:0008270">
    <property type="term" value="F:zinc ion binding"/>
    <property type="evidence" value="ECO:0007669"/>
    <property type="project" value="UniProtKB-KW"/>
</dbReference>
<comment type="subcellular location">
    <subcellularLocation>
        <location evidence="2">Chromosome</location>
    </subcellularLocation>
    <subcellularLocation>
        <location evidence="1">Nucleus</location>
    </subcellularLocation>
</comment>
<feature type="region of interest" description="Disordered" evidence="15">
    <location>
        <begin position="1898"/>
        <end position="1939"/>
    </location>
</feature>
<dbReference type="InterPro" id="IPR013083">
    <property type="entry name" value="Znf_RING/FYVE/PHD"/>
</dbReference>
<dbReference type="InterPro" id="IPR019786">
    <property type="entry name" value="Zinc_finger_PHD-type_CS"/>
</dbReference>
<feature type="compositionally biased region" description="Polar residues" evidence="15">
    <location>
        <begin position="162"/>
        <end position="175"/>
    </location>
</feature>
<evidence type="ECO:0000256" key="15">
    <source>
        <dbReference type="SAM" id="MobiDB-lite"/>
    </source>
</evidence>
<feature type="compositionally biased region" description="Basic and acidic residues" evidence="15">
    <location>
        <begin position="1196"/>
        <end position="1222"/>
    </location>
</feature>
<feature type="compositionally biased region" description="Polar residues" evidence="15">
    <location>
        <begin position="81"/>
        <end position="94"/>
    </location>
</feature>
<dbReference type="InterPro" id="IPR002857">
    <property type="entry name" value="Znf_CXXC"/>
</dbReference>
<keyword evidence="7" id="KW-0156">Chromatin regulator</keyword>
<proteinExistence type="predicted"/>
<dbReference type="Pfam" id="PF00855">
    <property type="entry name" value="PWWP"/>
    <property type="match status" value="1"/>
</dbReference>
<dbReference type="InterPro" id="IPR002893">
    <property type="entry name" value="Znf_MYND"/>
</dbReference>
<dbReference type="SMART" id="SM00249">
    <property type="entry name" value="PHD"/>
    <property type="match status" value="1"/>
</dbReference>
<gene>
    <name evidence="21" type="ORF">R5R35_012493</name>
</gene>
<dbReference type="InterPro" id="IPR044075">
    <property type="entry name" value="PRKCBP1_PHD"/>
</dbReference>
<accession>A0AAN9Z6P9</accession>
<feature type="compositionally biased region" description="Polar residues" evidence="15">
    <location>
        <begin position="932"/>
        <end position="947"/>
    </location>
</feature>
<keyword evidence="10" id="KW-0238">DNA-binding</keyword>
<feature type="domain" description="MYND-type" evidence="19">
    <location>
        <begin position="2248"/>
        <end position="2282"/>
    </location>
</feature>
<feature type="region of interest" description="Disordered" evidence="15">
    <location>
        <begin position="539"/>
        <end position="665"/>
    </location>
</feature>
<dbReference type="SMART" id="SM00293">
    <property type="entry name" value="PWWP"/>
    <property type="match status" value="1"/>
</dbReference>
<dbReference type="Pfam" id="PF23460">
    <property type="entry name" value="ZMYND8_CC"/>
    <property type="match status" value="1"/>
</dbReference>
<dbReference type="Gene3D" id="1.20.920.10">
    <property type="entry name" value="Bromodomain-like"/>
    <property type="match status" value="1"/>
</dbReference>
<evidence type="ECO:0000256" key="14">
    <source>
        <dbReference type="PROSITE-ProRule" id="PRU00134"/>
    </source>
</evidence>
<feature type="domain" description="CXXC-type" evidence="20">
    <location>
        <begin position="2411"/>
        <end position="2450"/>
    </location>
</feature>
<feature type="compositionally biased region" description="Low complexity" evidence="15">
    <location>
        <begin position="2386"/>
        <end position="2397"/>
    </location>
</feature>
<dbReference type="Pfam" id="PF00439">
    <property type="entry name" value="Bromodomain"/>
    <property type="match status" value="1"/>
</dbReference>
<keyword evidence="6" id="KW-0862">Zinc</keyword>
<feature type="compositionally biased region" description="Polar residues" evidence="15">
    <location>
        <begin position="188"/>
        <end position="202"/>
    </location>
</feature>
<dbReference type="PROSITE" id="PS50016">
    <property type="entry name" value="ZF_PHD_2"/>
    <property type="match status" value="1"/>
</dbReference>
<feature type="compositionally biased region" description="Low complexity" evidence="15">
    <location>
        <begin position="767"/>
        <end position="780"/>
    </location>
</feature>
<dbReference type="InterPro" id="IPR056987">
    <property type="entry name" value="ZMYND8_CC"/>
</dbReference>
<feature type="compositionally biased region" description="Polar residues" evidence="15">
    <location>
        <begin position="748"/>
        <end position="758"/>
    </location>
</feature>
<feature type="compositionally biased region" description="Gly residues" evidence="15">
    <location>
        <begin position="1858"/>
        <end position="1870"/>
    </location>
</feature>
<feature type="domain" description="PWWP" evidence="18">
    <location>
        <begin position="414"/>
        <end position="465"/>
    </location>
</feature>
<feature type="compositionally biased region" description="Polar residues" evidence="15">
    <location>
        <begin position="1800"/>
        <end position="1809"/>
    </location>
</feature>
<sequence>MEEQKKEEERQTAEKTEPEAQESELGKKTTEDESSCDTGPKNDPNILEGYAKETTGSEKSHHKQEMFPSKLDDRKDEGVQPETTAESQNPVVGRSNTLVALPVIVADKVNSREQSGASKDQQNRLPRAVQLHSPTFVTKQLIFVKKIIPNKQSSLPPKLQAVEQQSLPSPSNLEDASSGVKRKRDKSVSNGALESSDVTPTIPQEPLNKRRRNLKTDGTYQDLDRFCWICHRDGIVICCATCPRVYHMRCVQLENSPSEEWVCPECMTILNAENVETRSRAMRQLSLDQLCNLLKYALHRMKAYPGTEPFCKPVDQTMFPRYREFVAHPMDLSQLERNIRRRMYGSTEAFIADTKWILHDCIIFNTHHTKLSSTAKAILKICKQEMSEIEICPDCYLNAHTRKDSWFIEVCRKPHVLLWAKLKGFPFWPAKVMRTNRENMVDVRFFGAHDRAWVPVRDCFLYSKCIPTIARNKKKHNLEACVNEVEQHIRKLRERFGRFEYAPFRTPFDPSHEEEHLATFLPGYAGEKTVSQMPFQHRFRPRILRKPSDKPPTTDPQTRLGGFRVTSVSSEAPSKIGTDAAAASADEADDEGAGGGGGDGYDGCDSEPSEPVAVRPASAPPTSPPSSTPTRPLRVYSRRRPSPSAPNVTHPIQTEPVNAEEQLESSNDISIIKQEPEEIETSKIGSALLSDWARFEMEAARITMNQHQSNTSDADLEESAAIEVMDIVEIKDELGMPELPGSHPTDPLSPSSHVSNTSPKPPMCNDSVASPSSTPVVTPAEGCSDSLPDGKQSLSSSPASPSLPPPSKVHLSSSDTKNDDASTVEKADRPAPSGESDLESLNITEDDTSSLSSASETAEREIWARMTEEEEEDEEEETKEDTERPAEESEGIPQTTMDPGKLATENDSNSNISRKRSRDSGDSDDSSAPSSTPKIQKLSPQETNTPTLVEVPPHQHSGSGDKLEDASDKKAGMLPDLIRRLHGAQPQMYKTHTSRLKMGTDETSDSEDKYDGFQEGEESDSGLTAADYGAVNSPVGGDSNSNSNSSLSSSSSSNSGASSSSSSSNSSCSSSNSNNSSSSSSTSSNVSSNSQSSDPKPPDLVLVQSETLEVKEEVESDKLTAGEIKITDVSTDNEKDDIKPVSTNAENKTEEKIEFLSKKVSVDGKNNEEKGNLDETTKTEMNKNIENVDGVSCPKAKNEKVENEMEGKVTTEDYEKETKNTEGGEEAEIEKFIEKELKEEKPEKEEKILDMEIAKSEGVLEKEDEEQLKEDLKKHSHQDTGLEAKDKSDKQEEDNVGKGIQDVENDRKEVQIKQSKDDIDQDKTVNVPKEEIKNEIDRMSEEENGKEDEKKTQEENTKEVEDKQNLEKMNLDTDKCKEVENLVANENQKIENESSHQKVHAEIEKEVAETENQTEVKKESLKEEMKICYNEDLKEHKVNKKVDQKSNDENKKEVKESQKELLKLAEKEPNKENQKQSKSKNQKENEKEIQRERDQEDKQEKDKIVQKMSTKESQKIITKASPRVNSKTTQKDPEIGCKKESSKIDQNILKKEKEKIVKETENISQEDSLESIAKENATELETKCGKGKQQSEREITTDELKNVQSQNGKQGKRIDRNDVNINNGKVEVEKDKNDKVAKEKEQKIEIEKCEQEFKQKGKAEKEGDSKDKNLGDKGRQMPKENQPDSTKHKEKKDVELKLKEKDKKKGKESHDICIKRNKEVSRKSAPRKLLPAMRAPSRSPECDAFSNCGTDFLENIKQEPMDIEEEEISTTDEEDQTMTIVTNDTSSMGREKQEKRDGSRTNLPLQEPTTNDDDRDGDSPASLNDKDNVLPSYLYPSVTITVDNDKRVETSGPIVPPGSGGSTRGTGTQGDGTINIEEVKASVGLPSAISLSVIAASSGGTNSNSNSKEANSSGSTVVTGAGEPTSVVATSSSDSPDCRAVSVPTIVTTPCGLTVTAHNGLQISTQPAPPQPPPVIPTQGEITPVAPSARGRARKSFPNRPHPQVKITQSLSNGKGPAGRRGSLDTRRGSLSSLTGDVTAPSNESGNPATGNTSLNGDVSMMFLSPAATRNPGLPNGPAVPLMNGDHSGPVRPGAPPVAAVHQAVTQTGGRLLPQLQPRPLGQPGGNSLGAKCNGSVPAEAGPISQEICNHAQKMAGYMQQAIEEMLRDMCNAGNVEASTKMLQLELEKVHWRYQQEIAELKHNTDLLLVEMRASMMSEQQRAVADAVRQCEMEKQRAIEETKKKQWCTNCGKEALFYCCWNTSYCDYPCQQRHWPQHMASCGQAESMKAREAAENGLPQAAGPAAALMHHAPQSKGYGAGSQPWPDPVPNSNPWSSPSSSGVGGGGGEGEEEDILDSRSPSPPDTEQDPNNNASERLQQGPEQRLSGPLPSGASTSTGGGHSAEGASRKSMVKRKRCGRCAGCSRSNCGRCPPCLNSRTHQVCRERRCSDLQPVEVVPGPSSKKSQMSIPSGAAPSSKAIAPTGVQTHRPRGPTPPYGLMPMPRPPMQVGTRLCVRNSSAASKGHLLSSYAMYQGEQQRAALVLQQQQHQQRAQLLASQFPPRGPPLPPPHGPLGVQGVGPRHRAPVQFALRPPHYFI</sequence>
<evidence type="ECO:0000256" key="13">
    <source>
        <dbReference type="PROSITE-ProRule" id="PRU00035"/>
    </source>
</evidence>
<feature type="region of interest" description="Disordered" evidence="15">
    <location>
        <begin position="1762"/>
        <end position="1875"/>
    </location>
</feature>
<evidence type="ECO:0000256" key="6">
    <source>
        <dbReference type="ARBA" id="ARBA00022833"/>
    </source>
</evidence>
<evidence type="ECO:0000256" key="1">
    <source>
        <dbReference type="ARBA" id="ARBA00004123"/>
    </source>
</evidence>
<feature type="region of interest" description="Disordered" evidence="15">
    <location>
        <begin position="1988"/>
        <end position="2097"/>
    </location>
</feature>
<dbReference type="InterPro" id="IPR037967">
    <property type="entry name" value="ZMYND8_Bromo_dom"/>
</dbReference>
<feature type="compositionally biased region" description="Basic and acidic residues" evidence="15">
    <location>
        <begin position="1626"/>
        <end position="1722"/>
    </location>
</feature>
<feature type="compositionally biased region" description="Basic and acidic residues" evidence="15">
    <location>
        <begin position="1529"/>
        <end position="1544"/>
    </location>
</feature>
<feature type="region of interest" description="Disordered" evidence="15">
    <location>
        <begin position="727"/>
        <end position="1122"/>
    </location>
</feature>
<evidence type="ECO:0000256" key="7">
    <source>
        <dbReference type="ARBA" id="ARBA00022853"/>
    </source>
</evidence>
<feature type="compositionally biased region" description="Basic and acidic residues" evidence="15">
    <location>
        <begin position="1579"/>
        <end position="1601"/>
    </location>
</feature>
<feature type="region of interest" description="Disordered" evidence="15">
    <location>
        <begin position="1579"/>
        <end position="1745"/>
    </location>
</feature>
<dbReference type="Pfam" id="PF24324">
    <property type="entry name" value="MYND_ZMYND11_ZMYD8"/>
    <property type="match status" value="1"/>
</dbReference>
<evidence type="ECO:0000259" key="17">
    <source>
        <dbReference type="PROSITE" id="PS50016"/>
    </source>
</evidence>
<keyword evidence="3" id="KW-0158">Chromosome</keyword>
<feature type="compositionally biased region" description="Basic and acidic residues" evidence="15">
    <location>
        <begin position="1229"/>
        <end position="1261"/>
    </location>
</feature>
<feature type="compositionally biased region" description="Basic and acidic residues" evidence="15">
    <location>
        <begin position="959"/>
        <end position="971"/>
    </location>
</feature>
<feature type="compositionally biased region" description="Basic and acidic residues" evidence="15">
    <location>
        <begin position="1"/>
        <end position="31"/>
    </location>
</feature>
<dbReference type="GO" id="GO:0003714">
    <property type="term" value="F:transcription corepressor activity"/>
    <property type="evidence" value="ECO:0007669"/>
    <property type="project" value="TreeGrafter"/>
</dbReference>
<protein>
    <recommendedName>
        <fullName evidence="23">Protein kinase C-binding protein 1</fullName>
    </recommendedName>
</protein>
<evidence type="ECO:0008006" key="23">
    <source>
        <dbReference type="Google" id="ProtNLM"/>
    </source>
</evidence>
<dbReference type="PROSITE" id="PS51058">
    <property type="entry name" value="ZF_CXXC"/>
    <property type="match status" value="1"/>
</dbReference>
<feature type="region of interest" description="Disordered" evidence="15">
    <location>
        <begin position="2559"/>
        <end position="2582"/>
    </location>
</feature>
<dbReference type="GO" id="GO:0140006">
    <property type="term" value="F:histone H3 reader activity"/>
    <property type="evidence" value="ECO:0007669"/>
    <property type="project" value="UniProtKB-ARBA"/>
</dbReference>
<dbReference type="InterPro" id="IPR001965">
    <property type="entry name" value="Znf_PHD"/>
</dbReference>
<evidence type="ECO:0000259" key="16">
    <source>
        <dbReference type="PROSITE" id="PS50014"/>
    </source>
</evidence>
<feature type="compositionally biased region" description="Polar residues" evidence="15">
    <location>
        <begin position="2029"/>
        <end position="2057"/>
    </location>
</feature>
<feature type="compositionally biased region" description="Acidic residues" evidence="15">
    <location>
        <begin position="1762"/>
        <end position="1776"/>
    </location>
</feature>
<dbReference type="SMART" id="SM00297">
    <property type="entry name" value="BROMO"/>
    <property type="match status" value="1"/>
</dbReference>
<dbReference type="SUPFAM" id="SSF144232">
    <property type="entry name" value="HIT/MYND zinc finger-like"/>
    <property type="match status" value="1"/>
</dbReference>
<feature type="compositionally biased region" description="Low complexity" evidence="15">
    <location>
        <begin position="2332"/>
        <end position="2341"/>
    </location>
</feature>
<feature type="region of interest" description="Disordered" evidence="15">
    <location>
        <begin position="2455"/>
        <end position="2493"/>
    </location>
</feature>
<dbReference type="PROSITE" id="PS01359">
    <property type="entry name" value="ZF_PHD_1"/>
    <property type="match status" value="1"/>
</dbReference>
<dbReference type="GO" id="GO:0003677">
    <property type="term" value="F:DNA binding"/>
    <property type="evidence" value="ECO:0007669"/>
    <property type="project" value="UniProtKB-KW"/>
</dbReference>
<dbReference type="SUPFAM" id="SSF63748">
    <property type="entry name" value="Tudor/PWWP/MBT"/>
    <property type="match status" value="1"/>
</dbReference>
<evidence type="ECO:0000256" key="11">
    <source>
        <dbReference type="ARBA" id="ARBA00023163"/>
    </source>
</evidence>
<dbReference type="InterPro" id="IPR036427">
    <property type="entry name" value="Bromodomain-like_sf"/>
</dbReference>
<evidence type="ECO:0000256" key="3">
    <source>
        <dbReference type="ARBA" id="ARBA00022454"/>
    </source>
</evidence>
<dbReference type="PANTHER" id="PTHR46453">
    <property type="entry name" value="PROTEIN KINASE C-BINDING PROTEIN 1"/>
    <property type="match status" value="1"/>
</dbReference>
<evidence type="ECO:0000259" key="20">
    <source>
        <dbReference type="PROSITE" id="PS51058"/>
    </source>
</evidence>
<reference evidence="21 22" key="1">
    <citation type="submission" date="2024-03" db="EMBL/GenBank/DDBJ databases">
        <title>The genome assembly and annotation of the cricket Gryllus longicercus Weissman &amp; Gray.</title>
        <authorList>
            <person name="Szrajer S."/>
            <person name="Gray D."/>
            <person name="Ylla G."/>
        </authorList>
    </citation>
    <scope>NUCLEOTIDE SEQUENCE [LARGE SCALE GENOMIC DNA]</scope>
    <source>
        <strain evidence="21">DAG 2021-001</strain>
        <tissue evidence="21">Whole body minus gut</tissue>
    </source>
</reference>
<feature type="region of interest" description="Disordered" evidence="15">
    <location>
        <begin position="1189"/>
        <end position="1373"/>
    </location>
</feature>
<dbReference type="GO" id="GO:0005634">
    <property type="term" value="C:nucleus"/>
    <property type="evidence" value="ECO:0007669"/>
    <property type="project" value="UniProtKB-SubCell"/>
</dbReference>
<dbReference type="InterPro" id="IPR019787">
    <property type="entry name" value="Znf_PHD-finger"/>
</dbReference>
<keyword evidence="4" id="KW-0479">Metal-binding</keyword>
<feature type="compositionally biased region" description="Pro residues" evidence="15">
    <location>
        <begin position="2563"/>
        <end position="2573"/>
    </location>
</feature>
<dbReference type="InterPro" id="IPR057053">
    <property type="entry name" value="MYND_ZMYND11_ZMYD8"/>
</dbReference>
<feature type="region of interest" description="Disordered" evidence="15">
    <location>
        <begin position="156"/>
        <end position="210"/>
    </location>
</feature>
<dbReference type="SUPFAM" id="SSF47370">
    <property type="entry name" value="Bromodomain"/>
    <property type="match status" value="1"/>
</dbReference>
<evidence type="ECO:0000256" key="4">
    <source>
        <dbReference type="ARBA" id="ARBA00022723"/>
    </source>
</evidence>
<evidence type="ECO:0000313" key="21">
    <source>
        <dbReference type="EMBL" id="KAK7864854.1"/>
    </source>
</evidence>
<name>A0AAN9Z6P9_9ORTH</name>
<keyword evidence="22" id="KW-1185">Reference proteome</keyword>
<feature type="compositionally biased region" description="Basic and acidic residues" evidence="15">
    <location>
        <begin position="1789"/>
        <end position="1799"/>
    </location>
</feature>
<feature type="region of interest" description="Disordered" evidence="15">
    <location>
        <begin position="2312"/>
        <end position="2412"/>
    </location>
</feature>
<dbReference type="InterPro" id="IPR000313">
    <property type="entry name" value="PWWP_dom"/>
</dbReference>
<feature type="compositionally biased region" description="Basic and acidic residues" evidence="15">
    <location>
        <begin position="857"/>
        <end position="867"/>
    </location>
</feature>
<keyword evidence="9 13" id="KW-0103">Bromodomain</keyword>
<dbReference type="Proteomes" id="UP001378592">
    <property type="component" value="Unassembled WGS sequence"/>
</dbReference>
<dbReference type="Gene3D" id="6.10.140.2220">
    <property type="match status" value="1"/>
</dbReference>
<feature type="region of interest" description="Disordered" evidence="15">
    <location>
        <begin position="1387"/>
        <end position="1544"/>
    </location>
</feature>
<dbReference type="InterPro" id="IPR001487">
    <property type="entry name" value="Bromodomain"/>
</dbReference>
<dbReference type="CDD" id="cd15538">
    <property type="entry name" value="PHD_PRKCBP1"/>
    <property type="match status" value="1"/>
</dbReference>
<dbReference type="CDD" id="cd20160">
    <property type="entry name" value="PWWP_PRKCBP1"/>
    <property type="match status" value="1"/>
</dbReference>
<keyword evidence="5 14" id="KW-0863">Zinc-finger</keyword>
<dbReference type="CDD" id="cd05508">
    <property type="entry name" value="Bromo_RACK7"/>
    <property type="match status" value="1"/>
</dbReference>
<feature type="compositionally biased region" description="Basic and acidic residues" evidence="15">
    <location>
        <begin position="816"/>
        <end position="829"/>
    </location>
</feature>
<feature type="compositionally biased region" description="Basic and acidic residues" evidence="15">
    <location>
        <begin position="1304"/>
        <end position="1373"/>
    </location>
</feature>
<dbReference type="GO" id="GO:0005737">
    <property type="term" value="C:cytoplasm"/>
    <property type="evidence" value="ECO:0007669"/>
    <property type="project" value="TreeGrafter"/>
</dbReference>
<feature type="compositionally biased region" description="Basic and acidic residues" evidence="15">
    <location>
        <begin position="55"/>
        <end position="78"/>
    </location>
</feature>
<dbReference type="InterPro" id="IPR011011">
    <property type="entry name" value="Znf_FYVE_PHD"/>
</dbReference>
<evidence type="ECO:0000313" key="22">
    <source>
        <dbReference type="Proteomes" id="UP001378592"/>
    </source>
</evidence>
<dbReference type="Gene3D" id="3.30.40.10">
    <property type="entry name" value="Zinc/RING finger domain, C3HC4 (zinc finger)"/>
    <property type="match status" value="1"/>
</dbReference>
<feature type="compositionally biased region" description="Pro residues" evidence="15">
    <location>
        <begin position="618"/>
        <end position="627"/>
    </location>
</feature>
<evidence type="ECO:0000256" key="5">
    <source>
        <dbReference type="ARBA" id="ARBA00022771"/>
    </source>
</evidence>
<dbReference type="PROSITE" id="PS50014">
    <property type="entry name" value="BROMODOMAIN_2"/>
    <property type="match status" value="1"/>
</dbReference>
<dbReference type="Gene3D" id="2.30.30.140">
    <property type="match status" value="1"/>
</dbReference>
<dbReference type="GO" id="GO:0005694">
    <property type="term" value="C:chromosome"/>
    <property type="evidence" value="ECO:0007669"/>
    <property type="project" value="UniProtKB-SubCell"/>
</dbReference>
<evidence type="ECO:0000256" key="9">
    <source>
        <dbReference type="ARBA" id="ARBA00023117"/>
    </source>
</evidence>
<feature type="compositionally biased region" description="Low complexity" evidence="15">
    <location>
        <begin position="1898"/>
        <end position="1915"/>
    </location>
</feature>
<comment type="caution">
    <text evidence="21">The sequence shown here is derived from an EMBL/GenBank/DDBJ whole genome shotgun (WGS) entry which is preliminary data.</text>
</comment>
<keyword evidence="8" id="KW-0805">Transcription regulation</keyword>
<evidence type="ECO:0000256" key="2">
    <source>
        <dbReference type="ARBA" id="ARBA00004286"/>
    </source>
</evidence>
<evidence type="ECO:0000259" key="18">
    <source>
        <dbReference type="PROSITE" id="PS50812"/>
    </source>
</evidence>
<feature type="compositionally biased region" description="Basic and acidic residues" evidence="15">
    <location>
        <begin position="1108"/>
        <end position="1120"/>
    </location>
</feature>
<feature type="compositionally biased region" description="Basic and acidic residues" evidence="15">
    <location>
        <begin position="1388"/>
        <end position="1514"/>
    </location>
</feature>
<dbReference type="PROSITE" id="PS01360">
    <property type="entry name" value="ZF_MYND_1"/>
    <property type="match status" value="1"/>
</dbReference>
<evidence type="ECO:0000256" key="10">
    <source>
        <dbReference type="ARBA" id="ARBA00023125"/>
    </source>
</evidence>
<organism evidence="21 22">
    <name type="scientific">Gryllus longicercus</name>
    <dbReference type="NCBI Taxonomy" id="2509291"/>
    <lineage>
        <taxon>Eukaryota</taxon>
        <taxon>Metazoa</taxon>
        <taxon>Ecdysozoa</taxon>
        <taxon>Arthropoda</taxon>
        <taxon>Hexapoda</taxon>
        <taxon>Insecta</taxon>
        <taxon>Pterygota</taxon>
        <taxon>Neoptera</taxon>
        <taxon>Polyneoptera</taxon>
        <taxon>Orthoptera</taxon>
        <taxon>Ensifera</taxon>
        <taxon>Gryllidea</taxon>
        <taxon>Grylloidea</taxon>
        <taxon>Gryllidae</taxon>
        <taxon>Gryllinae</taxon>
        <taxon>Gryllus</taxon>
    </lineage>
</organism>
<dbReference type="EMBL" id="JAZDUA010000193">
    <property type="protein sequence ID" value="KAK7864854.1"/>
    <property type="molecule type" value="Genomic_DNA"/>
</dbReference>
<feature type="compositionally biased region" description="Polar residues" evidence="15">
    <location>
        <begin position="645"/>
        <end position="656"/>
    </location>
</feature>
<evidence type="ECO:0000259" key="19">
    <source>
        <dbReference type="PROSITE" id="PS50865"/>
    </source>
</evidence>
<keyword evidence="12" id="KW-0539">Nucleus</keyword>
<dbReference type="PROSITE" id="PS50865">
    <property type="entry name" value="ZF_MYND_2"/>
    <property type="match status" value="1"/>
</dbReference>
<dbReference type="PROSITE" id="PS50812">
    <property type="entry name" value="PWWP"/>
    <property type="match status" value="1"/>
</dbReference>
<feature type="compositionally biased region" description="Basic and acidic residues" evidence="15">
    <location>
        <begin position="1269"/>
        <end position="1296"/>
    </location>
</feature>
<feature type="domain" description="Bromo" evidence="16">
    <location>
        <begin position="302"/>
        <end position="372"/>
    </location>
</feature>
<evidence type="ECO:0000256" key="12">
    <source>
        <dbReference type="ARBA" id="ARBA00023242"/>
    </source>
</evidence>
<feature type="compositionally biased region" description="Polar residues" evidence="15">
    <location>
        <begin position="1777"/>
        <end position="1788"/>
    </location>
</feature>
<feature type="region of interest" description="Disordered" evidence="15">
    <location>
        <begin position="1"/>
        <end position="94"/>
    </location>
</feature>